<accession>A0A9Q8QE13</accession>
<organism evidence="1 2">
    <name type="scientific">Purpureocillium takamizusanense</name>
    <dbReference type="NCBI Taxonomy" id="2060973"/>
    <lineage>
        <taxon>Eukaryota</taxon>
        <taxon>Fungi</taxon>
        <taxon>Dikarya</taxon>
        <taxon>Ascomycota</taxon>
        <taxon>Pezizomycotina</taxon>
        <taxon>Sordariomycetes</taxon>
        <taxon>Hypocreomycetidae</taxon>
        <taxon>Hypocreales</taxon>
        <taxon>Ophiocordycipitaceae</taxon>
        <taxon>Purpureocillium</taxon>
    </lineage>
</organism>
<dbReference type="EMBL" id="CP086356">
    <property type="protein sequence ID" value="UNI17935.1"/>
    <property type="molecule type" value="Genomic_DNA"/>
</dbReference>
<reference evidence="1" key="1">
    <citation type="submission" date="2021-11" db="EMBL/GenBank/DDBJ databases">
        <title>Purpureocillium_takamizusanense_genome.</title>
        <authorList>
            <person name="Nguyen N.-H."/>
        </authorList>
    </citation>
    <scope>NUCLEOTIDE SEQUENCE</scope>
    <source>
        <strain evidence="1">PT3</strain>
    </source>
</reference>
<dbReference type="OrthoDB" id="4867305at2759"/>
<gene>
    <name evidence="1" type="ORF">JDV02_004242</name>
</gene>
<protein>
    <submittedName>
        <fullName evidence="1">Uncharacterized protein</fullName>
    </submittedName>
</protein>
<name>A0A9Q8QE13_9HYPO</name>
<dbReference type="Proteomes" id="UP000829364">
    <property type="component" value="Chromosome 3"/>
</dbReference>
<dbReference type="GeneID" id="72066197"/>
<dbReference type="KEGG" id="ptkz:JDV02_004242"/>
<evidence type="ECO:0000313" key="1">
    <source>
        <dbReference type="EMBL" id="UNI17935.1"/>
    </source>
</evidence>
<evidence type="ECO:0000313" key="2">
    <source>
        <dbReference type="Proteomes" id="UP000829364"/>
    </source>
</evidence>
<sequence>MLEDQLSEVQPPLKRQTASGLRRLPIDSFATAVVDAKTDRAVCEARFYAAGTGAYVGAARVESRMYYYDETEKKMLRFATLGRLARRNPIDQVERREVRELVLEPLWQLEREIWAERARVLAPESSEAKDGTA</sequence>
<dbReference type="RefSeq" id="XP_047841416.1">
    <property type="nucleotide sequence ID" value="XM_047985439.1"/>
</dbReference>
<dbReference type="AlphaFoldDB" id="A0A9Q8QE13"/>
<keyword evidence="2" id="KW-1185">Reference proteome</keyword>
<proteinExistence type="predicted"/>